<organism evidence="1 2">
    <name type="scientific">Dallia pectoralis</name>
    <name type="common">Alaska blackfish</name>
    <dbReference type="NCBI Taxonomy" id="75939"/>
    <lineage>
        <taxon>Eukaryota</taxon>
        <taxon>Metazoa</taxon>
        <taxon>Chordata</taxon>
        <taxon>Craniata</taxon>
        <taxon>Vertebrata</taxon>
        <taxon>Euteleostomi</taxon>
        <taxon>Actinopterygii</taxon>
        <taxon>Neopterygii</taxon>
        <taxon>Teleostei</taxon>
        <taxon>Protacanthopterygii</taxon>
        <taxon>Esociformes</taxon>
        <taxon>Umbridae</taxon>
        <taxon>Dallia</taxon>
    </lineage>
</organism>
<dbReference type="Proteomes" id="UP001157502">
    <property type="component" value="Chromosome 31"/>
</dbReference>
<protein>
    <submittedName>
        <fullName evidence="1">Uncharacterized protein</fullName>
    </submittedName>
</protein>
<evidence type="ECO:0000313" key="2">
    <source>
        <dbReference type="Proteomes" id="UP001157502"/>
    </source>
</evidence>
<dbReference type="EMBL" id="CM055758">
    <property type="protein sequence ID" value="KAJ7988031.1"/>
    <property type="molecule type" value="Genomic_DNA"/>
</dbReference>
<accession>A0ACC2F9I3</accession>
<gene>
    <name evidence="1" type="ORF">DPEC_G00319420</name>
</gene>
<keyword evidence="2" id="KW-1185">Reference proteome</keyword>
<sequence>MDLNLLQALDREKVLEVLQRDKLLRTVEEDRIRRLKMELQEIRRKGAKCYSRQYSERTCARCQRPLGKFWNSGAVCRGCSHRICSKCRVGVSTRDWKCIVCHAYREVKIKSGEWFLEEKAKKFPPDTENNQTTGEKLLKSYRRLSNIAVVPATPPPSFDAPPFCRLKDLKSLKKPFTKSMEDLMVSISSHMRRFSRSQEDVRAEQDLLTVVINRRPSFAQKSLSDNDINKSFPYLSEGPSLPKLFKSKNGDLSGSSSGTDQELSLDSECSEWKRGSSLHSTGTDSGFLELCNVTGELELAVAFNHNISSLEVAVKRCRNLSCGDVKRKKCNPYVKVCLLFENSRQSKLRTPVKRNTTDPVFNEVLNYQLEASMLSTTTLQASVWHSGTLKKKTFLGEVLVPLEGLVYQDGTTCGSNWYPLCPKPECPEGGAVDLTAAGELVVKMKFTFLSQPSWVCDTDAVLIGSGNTGELDVLITGANNLPTKANISQNTYVKGHLILSGPRELIQKTTVLKKKPGPEWSHQLQFSSVTPFDLQVGTLELHLWDHPPLSFSDRLIGCVRMDAESSWRQLLQTPNVWHDFLLPVQTNASGRRT</sequence>
<proteinExistence type="predicted"/>
<name>A0ACC2F9I3_DALPE</name>
<reference evidence="1" key="1">
    <citation type="submission" date="2021-05" db="EMBL/GenBank/DDBJ databases">
        <authorList>
            <person name="Pan Q."/>
            <person name="Jouanno E."/>
            <person name="Zahm M."/>
            <person name="Klopp C."/>
            <person name="Cabau C."/>
            <person name="Louis A."/>
            <person name="Berthelot C."/>
            <person name="Parey E."/>
            <person name="Roest Crollius H."/>
            <person name="Montfort J."/>
            <person name="Robinson-Rechavi M."/>
            <person name="Bouchez O."/>
            <person name="Lampietro C."/>
            <person name="Lopez Roques C."/>
            <person name="Donnadieu C."/>
            <person name="Postlethwait J."/>
            <person name="Bobe J."/>
            <person name="Dillon D."/>
            <person name="Chandos A."/>
            <person name="von Hippel F."/>
            <person name="Guiguen Y."/>
        </authorList>
    </citation>
    <scope>NUCLEOTIDE SEQUENCE</scope>
    <source>
        <strain evidence="1">YG-Jan2019</strain>
    </source>
</reference>
<evidence type="ECO:0000313" key="1">
    <source>
        <dbReference type="EMBL" id="KAJ7988031.1"/>
    </source>
</evidence>
<comment type="caution">
    <text evidence="1">The sequence shown here is derived from an EMBL/GenBank/DDBJ whole genome shotgun (WGS) entry which is preliminary data.</text>
</comment>